<dbReference type="EMBL" id="CP017916">
    <property type="protein sequence ID" value="ARP37194.1"/>
    <property type="molecule type" value="Genomic_DNA"/>
</dbReference>
<accession>A0AA34TM11</accession>
<keyword evidence="2" id="KW-1185">Reference proteome</keyword>
<evidence type="ECO:0000313" key="2">
    <source>
        <dbReference type="Proteomes" id="UP000194136"/>
    </source>
</evidence>
<organism evidence="1 2">
    <name type="scientific">Vibrio syngnathi</name>
    <dbReference type="NCBI Taxonomy" id="3034029"/>
    <lineage>
        <taxon>Bacteria</taxon>
        <taxon>Pseudomonadati</taxon>
        <taxon>Pseudomonadota</taxon>
        <taxon>Gammaproteobacteria</taxon>
        <taxon>Vibrionales</taxon>
        <taxon>Vibrionaceae</taxon>
        <taxon>Vibrio</taxon>
    </lineage>
</organism>
<name>A0AA34TM11_9VIBR</name>
<dbReference type="Proteomes" id="UP000194136">
    <property type="component" value="Chromosome 1"/>
</dbReference>
<evidence type="ECO:0000313" key="1">
    <source>
        <dbReference type="EMBL" id="ARP37194.1"/>
    </source>
</evidence>
<dbReference type="AlphaFoldDB" id="A0AA34TM11"/>
<gene>
    <name evidence="1" type="ORF">K08M4_03730</name>
</gene>
<proteinExistence type="predicted"/>
<reference evidence="1 2" key="1">
    <citation type="submission" date="2016-10" db="EMBL/GenBank/DDBJ databases">
        <title>The High Quality Genome of Vibrio splendidus K08M4.</title>
        <authorList>
            <person name="Wendling C."/>
            <person name="Chibani C.M."/>
            <person name="Hertel R."/>
            <person name="Sproer C."/>
            <person name="Bunk B."/>
            <person name="Overmann J."/>
            <person name="Roth O."/>
            <person name="Liesegang H."/>
        </authorList>
    </citation>
    <scope>NUCLEOTIDE SEQUENCE [LARGE SCALE GENOMIC DNA]</scope>
    <source>
        <strain evidence="1 2">K08M4</strain>
    </source>
</reference>
<protein>
    <submittedName>
        <fullName evidence="1">Uncharacterized protein</fullName>
    </submittedName>
</protein>
<dbReference type="KEGG" id="vsy:K08M4_03730"/>
<sequence>MTPSNVVIKHNDIVKTHNKIVKTPNIARKLACLPGRLFYFSALF</sequence>